<dbReference type="RefSeq" id="WP_380222962.1">
    <property type="nucleotide sequence ID" value="NZ_JBHSOF010000001.1"/>
</dbReference>
<dbReference type="Proteomes" id="UP001595975">
    <property type="component" value="Unassembled WGS sequence"/>
</dbReference>
<evidence type="ECO:0000256" key="2">
    <source>
        <dbReference type="ARBA" id="ARBA00022692"/>
    </source>
</evidence>
<keyword evidence="3 6" id="KW-1133">Transmembrane helix</keyword>
<evidence type="ECO:0000256" key="6">
    <source>
        <dbReference type="SAM" id="Phobius"/>
    </source>
</evidence>
<sequence length="698" mass="73139">MAVRRATPPTPRASRAPGVPPVLTLLLRLLALTAAGLVTWTTLADAAGRRPALPLLFAAWPPPPSAGLRAVLLLVAVAAVASVGALVARHPPPGVPAPASVGTLAAAAVLISAELRGHPADAVLGLATIALVLFDVLPRRPTAPPTAGLALGVGIALHPVALLFLPAVLPGRPARAPARARLARVRPALVALATAAAVHTAVRLADPARTARFHRRFADPAAITDPADLTALALLHRLGLHGGPPLFAGWLAVALAAALLALRRARALAADGQPLLAAGVLGCATAAVAPVAGPADLGWLLLAATGRLGRRPEDRALWPVIAATVALLPATLLDPGIEPVSGLLLRKAPVLVALAAAAVLPFRRRTDPYWRLHRAPGPPPTGRTGRRRYVPLLPARLRPVSRPNPVLELLFIQVGYGVYTYIRNAAPDRVAVATDHARRLYHLEQTLHLDLEPAVNGWALRAGEGLRDAAQEYYKVLHFAVPLAVLLWLYARHPGRYRTARTVLFAATGLALLGFWGYPLAPPRLVPEFGLREDPGGAPADAPLGALTALTNQYAAMPSLHIAWSAWAALVVVTTVRSPWLRALAALYPVTTFVVVLATANHWVLDAVGGVAVLSAGGLVAFLLTGRLLTDRAPAPSGPRPPAPADRPVLGALAHGAAGPPDLPDRPPERPPDLQPQHPPDRSSEHRPPDGRTERRRE</sequence>
<feature type="transmembrane region" description="Helical" evidence="6">
    <location>
        <begin position="554"/>
        <end position="573"/>
    </location>
</feature>
<feature type="compositionally biased region" description="Basic and acidic residues" evidence="5">
    <location>
        <begin position="679"/>
        <end position="698"/>
    </location>
</feature>
<keyword evidence="4 6" id="KW-0472">Membrane</keyword>
<evidence type="ECO:0000259" key="7">
    <source>
        <dbReference type="Pfam" id="PF14378"/>
    </source>
</evidence>
<feature type="domain" description="Inositolphosphotransferase Aur1/Ipt1" evidence="7">
    <location>
        <begin position="439"/>
        <end position="617"/>
    </location>
</feature>
<evidence type="ECO:0000256" key="3">
    <source>
        <dbReference type="ARBA" id="ARBA00022989"/>
    </source>
</evidence>
<feature type="transmembrane region" description="Helical" evidence="6">
    <location>
        <begin position="68"/>
        <end position="88"/>
    </location>
</feature>
<organism evidence="8 9">
    <name type="scientific">Kitasatospora misakiensis</name>
    <dbReference type="NCBI Taxonomy" id="67330"/>
    <lineage>
        <taxon>Bacteria</taxon>
        <taxon>Bacillati</taxon>
        <taxon>Actinomycetota</taxon>
        <taxon>Actinomycetes</taxon>
        <taxon>Kitasatosporales</taxon>
        <taxon>Streptomycetaceae</taxon>
        <taxon>Kitasatospora</taxon>
    </lineage>
</organism>
<feature type="transmembrane region" description="Helical" evidence="6">
    <location>
        <begin position="343"/>
        <end position="362"/>
    </location>
</feature>
<dbReference type="EMBL" id="JBHSOF010000001">
    <property type="protein sequence ID" value="MFC5661405.1"/>
    <property type="molecule type" value="Genomic_DNA"/>
</dbReference>
<keyword evidence="9" id="KW-1185">Reference proteome</keyword>
<proteinExistence type="predicted"/>
<protein>
    <submittedName>
        <fullName evidence="8">Phosphatase PAP2 family protein</fullName>
    </submittedName>
</protein>
<gene>
    <name evidence="8" type="ORF">ACFP3U_00255</name>
</gene>
<feature type="transmembrane region" description="Helical" evidence="6">
    <location>
        <begin position="246"/>
        <end position="263"/>
    </location>
</feature>
<dbReference type="CDD" id="cd03386">
    <property type="entry name" value="PAP2_Aur1_like"/>
    <property type="match status" value="1"/>
</dbReference>
<name>A0ABW0WYQ2_9ACTN</name>
<evidence type="ECO:0000256" key="5">
    <source>
        <dbReference type="SAM" id="MobiDB-lite"/>
    </source>
</evidence>
<evidence type="ECO:0000256" key="1">
    <source>
        <dbReference type="ARBA" id="ARBA00004141"/>
    </source>
</evidence>
<feature type="compositionally biased region" description="Low complexity" evidence="5">
    <location>
        <begin position="646"/>
        <end position="660"/>
    </location>
</feature>
<dbReference type="PANTHER" id="PTHR31310">
    <property type="match status" value="1"/>
</dbReference>
<feature type="region of interest" description="Disordered" evidence="5">
    <location>
        <begin position="632"/>
        <end position="698"/>
    </location>
</feature>
<evidence type="ECO:0000313" key="8">
    <source>
        <dbReference type="EMBL" id="MFC5661405.1"/>
    </source>
</evidence>
<keyword evidence="2 6" id="KW-0812">Transmembrane</keyword>
<feature type="transmembrane region" description="Helical" evidence="6">
    <location>
        <begin position="316"/>
        <end position="337"/>
    </location>
</feature>
<evidence type="ECO:0000313" key="9">
    <source>
        <dbReference type="Proteomes" id="UP001595975"/>
    </source>
</evidence>
<reference evidence="9" key="1">
    <citation type="journal article" date="2019" name="Int. J. Syst. Evol. Microbiol.">
        <title>The Global Catalogue of Microorganisms (GCM) 10K type strain sequencing project: providing services to taxonomists for standard genome sequencing and annotation.</title>
        <authorList>
            <consortium name="The Broad Institute Genomics Platform"/>
            <consortium name="The Broad Institute Genome Sequencing Center for Infectious Disease"/>
            <person name="Wu L."/>
            <person name="Ma J."/>
        </authorList>
    </citation>
    <scope>NUCLEOTIDE SEQUENCE [LARGE SCALE GENOMIC DNA]</scope>
    <source>
        <strain evidence="9">CGMCC 4.1437</strain>
    </source>
</reference>
<feature type="transmembrane region" description="Helical" evidence="6">
    <location>
        <begin position="585"/>
        <end position="605"/>
    </location>
</feature>
<dbReference type="InterPro" id="IPR052185">
    <property type="entry name" value="IPC_Synthase-Related"/>
</dbReference>
<feature type="transmembrane region" description="Helical" evidence="6">
    <location>
        <begin position="188"/>
        <end position="206"/>
    </location>
</feature>
<comment type="subcellular location">
    <subcellularLocation>
        <location evidence="1">Membrane</location>
        <topology evidence="1">Multi-pass membrane protein</topology>
    </subcellularLocation>
</comment>
<evidence type="ECO:0000256" key="4">
    <source>
        <dbReference type="ARBA" id="ARBA00023136"/>
    </source>
</evidence>
<feature type="transmembrane region" description="Helical" evidence="6">
    <location>
        <begin position="95"/>
        <end position="113"/>
    </location>
</feature>
<feature type="transmembrane region" description="Helical" evidence="6">
    <location>
        <begin position="149"/>
        <end position="168"/>
    </location>
</feature>
<dbReference type="Pfam" id="PF14378">
    <property type="entry name" value="PAP2_3"/>
    <property type="match status" value="1"/>
</dbReference>
<feature type="transmembrane region" description="Helical" evidence="6">
    <location>
        <begin position="611"/>
        <end position="630"/>
    </location>
</feature>
<dbReference type="PANTHER" id="PTHR31310:SF7">
    <property type="entry name" value="PA-PHOSPHATASE RELATED-FAMILY PROTEIN DDB_G0268928"/>
    <property type="match status" value="1"/>
</dbReference>
<feature type="transmembrane region" description="Helical" evidence="6">
    <location>
        <begin position="503"/>
        <end position="521"/>
    </location>
</feature>
<feature type="compositionally biased region" description="Pro residues" evidence="5">
    <location>
        <begin position="636"/>
        <end position="645"/>
    </location>
</feature>
<dbReference type="InterPro" id="IPR026841">
    <property type="entry name" value="Aur1/Ipt1"/>
</dbReference>
<accession>A0ABW0WYQ2</accession>
<feature type="compositionally biased region" description="Basic and acidic residues" evidence="5">
    <location>
        <begin position="663"/>
        <end position="672"/>
    </location>
</feature>
<comment type="caution">
    <text evidence="8">The sequence shown here is derived from an EMBL/GenBank/DDBJ whole genome shotgun (WGS) entry which is preliminary data.</text>
</comment>